<accession>A0A6J2X8Y6</accession>
<dbReference type="Gene3D" id="3.30.420.10">
    <property type="entry name" value="Ribonuclease H-like superfamily/Ribonuclease H"/>
    <property type="match status" value="1"/>
</dbReference>
<dbReference type="GO" id="GO:0042575">
    <property type="term" value="C:DNA polymerase complex"/>
    <property type="evidence" value="ECO:0007669"/>
    <property type="project" value="UniProtKB-ARBA"/>
</dbReference>
<dbReference type="KEGG" id="soy:115880608"/>
<dbReference type="Gene3D" id="2.40.70.10">
    <property type="entry name" value="Acid Proteases"/>
    <property type="match status" value="1"/>
</dbReference>
<dbReference type="InterPro" id="IPR005312">
    <property type="entry name" value="DUF1759"/>
</dbReference>
<feature type="domain" description="Integrase catalytic" evidence="1">
    <location>
        <begin position="1412"/>
        <end position="1601"/>
    </location>
</feature>
<dbReference type="SUPFAM" id="SSF53098">
    <property type="entry name" value="Ribonuclease H-like"/>
    <property type="match status" value="1"/>
</dbReference>
<gene>
    <name evidence="3" type="primary">LOC115876152</name>
    <name evidence="4" type="synonym">LOC115880608</name>
    <name evidence="5" type="synonym">LOC115883178</name>
</gene>
<dbReference type="InterPro" id="IPR001584">
    <property type="entry name" value="Integrase_cat-core"/>
</dbReference>
<dbReference type="Pfam" id="PF03564">
    <property type="entry name" value="DUF1759"/>
    <property type="match status" value="1"/>
</dbReference>
<evidence type="ECO:0000313" key="4">
    <source>
        <dbReference type="RefSeq" id="XP_030753743.1"/>
    </source>
</evidence>
<evidence type="ECO:0000259" key="1">
    <source>
        <dbReference type="PROSITE" id="PS50994"/>
    </source>
</evidence>
<dbReference type="KEGG" id="soy:115883178"/>
<dbReference type="PANTHER" id="PTHR47331:SF1">
    <property type="entry name" value="GAG-LIKE PROTEIN"/>
    <property type="match status" value="1"/>
</dbReference>
<dbReference type="Pfam" id="PF18701">
    <property type="entry name" value="DUF5641"/>
    <property type="match status" value="1"/>
</dbReference>
<dbReference type="InterPro" id="IPR021109">
    <property type="entry name" value="Peptidase_aspartic_dom_sf"/>
</dbReference>
<dbReference type="GO" id="GO:0071897">
    <property type="term" value="P:DNA biosynthetic process"/>
    <property type="evidence" value="ECO:0007669"/>
    <property type="project" value="UniProtKB-ARBA"/>
</dbReference>
<protein>
    <submittedName>
        <fullName evidence="3">Uncharacterized protein LOC115876152</fullName>
    </submittedName>
    <submittedName>
        <fullName evidence="4">Uncharacterized protein LOC115880608</fullName>
    </submittedName>
    <submittedName>
        <fullName evidence="5">Uncharacterized protein LOC115883178</fullName>
    </submittedName>
</protein>
<dbReference type="InterPro" id="IPR043502">
    <property type="entry name" value="DNA/RNA_pol_sf"/>
</dbReference>
<evidence type="ECO:0000313" key="2">
    <source>
        <dbReference type="Proteomes" id="UP000504635"/>
    </source>
</evidence>
<dbReference type="GO" id="GO:0015074">
    <property type="term" value="P:DNA integration"/>
    <property type="evidence" value="ECO:0007669"/>
    <property type="project" value="InterPro"/>
</dbReference>
<dbReference type="RefSeq" id="XP_030747698.1">
    <property type="nucleotide sequence ID" value="XM_030891838.1"/>
</dbReference>
<dbReference type="RefSeq" id="XP_030757347.1">
    <property type="nucleotide sequence ID" value="XM_030901487.1"/>
</dbReference>
<dbReference type="RefSeq" id="XP_030753743.1">
    <property type="nucleotide sequence ID" value="XM_030897883.1"/>
</dbReference>
<evidence type="ECO:0000313" key="3">
    <source>
        <dbReference type="RefSeq" id="XP_030747698.1"/>
    </source>
</evidence>
<dbReference type="CDD" id="cd00303">
    <property type="entry name" value="retropepsin_like"/>
    <property type="match status" value="1"/>
</dbReference>
<dbReference type="CDD" id="cd01644">
    <property type="entry name" value="RT_pepA17"/>
    <property type="match status" value="1"/>
</dbReference>
<reference evidence="3 4" key="1">
    <citation type="submission" date="2025-04" db="UniProtKB">
        <authorList>
            <consortium name="RefSeq"/>
        </authorList>
    </citation>
    <scope>IDENTIFICATION</scope>
    <source>
        <tissue evidence="3 4">Gonads</tissue>
    </source>
</reference>
<name>A0A6J2X8Y6_SITOR</name>
<dbReference type="Pfam" id="PF05380">
    <property type="entry name" value="Peptidase_A17"/>
    <property type="match status" value="1"/>
</dbReference>
<dbReference type="Pfam" id="PF17921">
    <property type="entry name" value="Integrase_H2C2"/>
    <property type="match status" value="1"/>
</dbReference>
<keyword evidence="2" id="KW-1185">Reference proteome</keyword>
<dbReference type="InterPro" id="IPR036397">
    <property type="entry name" value="RNaseH_sf"/>
</dbReference>
<dbReference type="GeneID" id="115876152"/>
<sequence length="1718" mass="197249">MTDELKNKRRVIKAALTRFENYFNLKKSLENLPFEEVEQLKNRLLKATTFLDDFNDVQMSIENLDPEFDKNFDSHSEQRENFENQFYRITSEAKKYLDNIITKQNAELNSQNVQQTGTDNNMTFASIKLPQINLPTFDGAHDQWLYFRDTFRSLIHNNNSLTSTQKFHYLRLSLRGIANETISSLEACDDNYQIAWNILQDRFENKPLLVNNHIKSIFNLPSLTKESHQGLRMLLDGVQKHINALKVLKLPTEHWDALIIHIITSKLDNATRRSWESTIFNTELPTYNELIDFLKEKCRILETIETNYISKSQKNYKNEPPLKRDFKTFLTTENKCSMCKGDHTIYNCTFFLSLSPTERFSDIKKKKFCINCLGSNHVTKDCKSSGCKKCGKIHHTLLHFNENPRTHDKVSTGIDTPSNSNTPLVSPSTSTTLTINNLSTNVALLSTANVNIYDSNGKLHSCRVLLDSGSQSNFISERLCDILHLTKEKTSFSVSGINQISEILKHKVIVKIRSATINYEAKLTCLVVPEITGNLPSVSFDHTLLNIPKHIQLADPNFNISKPIDLLIGADLFWELLSIGQIKLGTGLPILHKTKLGWIISGPIINNFHNKTTCHFNQNIEQQLHKFWEIEDFHKNKFLSTEESYCEQHYSKNTERNSDGRFIVKQPFKQSEDILGDSKNTAINRFLNLERRFEKNSNLKKEYQNFITEYQNLNHMTLANDQTDISGFFLPHHCVFKMDSTTTKLRVVFDGSSKSTSGYSLNDLLMVGPNVQDSLFNILTRFRFYPIVLSADIEKMYRQIYLHESQRHLQKILWRPDRNQDLLVYNLNTVTYGTASAAFLATRSLQEIGHLEANDNPNISDIILHDFYVDDLLTGGQTPQDVKELKDNLYKTLHKYGMNLRKWLSNDKSITADSDDIFISLDYDNQTKTLGLLWNSLSDSLQFNIKHEIPDKTTKRTILSSIAQIFDPMGLLTPVTMTAKIILQQLWKIKIDWDESIPADLHTSWSTYRTQLIQLNKLKIPRLVLCANAVEIQLHGFCDAAQPGYGACIFIRSSDALGNVTSNLLCSKSRVSPLALTTIPRLELCGALLLAELMNSILNSTKFDIQSKVYWCDSTIVLSWLNTSPHLLKIFVANRVAQIQLLTNLKEWRYINTHDNPADLLTRGITPLKFIDTKIWFTGPSWLVSEEINWPHCKFNFSKEIDETELRNITAVHLIKNDLKENNILMLLENCSKFTKLCRILAYVLRFKNNIRKTKITHFSGPLSLDEISSALFILIKLVQIESFSEDYNTLRKMNKLPKGSKLLKLNPFFDESNEIIRVGGRLLNSDYTFERKHPILLPAKHKLTTLIAENEHINLLHAGPQAMLASLRQRYWPLNGRNLVRKIYHKCVKCFRFNAKSVQYIMGNLPKSRITASRPFSFCGVDYAGPFTIKDRNGRKFNTTKAYISLFVCFATKAVHLELVSDLTTECFLAALHRFMSRRGKCTQMFSDQGTTFIGANNELKSFFQINGDKLTNNLTNQGIQWNFIPPRAPHFGGLWESAVKSAKYHIKRVVGNSIFNFEDFNTILCQIEACLNSRPLCPLSDDPDDPTCLTPAHFLIGEPVTTIPQTNVLGTHPSRLSKYQHRQQVVQHFWSRWSKEYVSQLQVRTKWREQHNQILKPGLLVIIKEDGLPPLKWRIGRIQHVHPGSDGVTRAVTIKTVNGTFKRPVTKISVFPSNED</sequence>
<dbReference type="InterPro" id="IPR040676">
    <property type="entry name" value="DUF5641"/>
</dbReference>
<dbReference type="OrthoDB" id="8118668at2759"/>
<dbReference type="SUPFAM" id="SSF56672">
    <property type="entry name" value="DNA/RNA polymerases"/>
    <property type="match status" value="1"/>
</dbReference>
<evidence type="ECO:0000313" key="5">
    <source>
        <dbReference type="RefSeq" id="XP_030757347.1"/>
    </source>
</evidence>
<dbReference type="KEGG" id="soy:115876152"/>
<dbReference type="InterPro" id="IPR008042">
    <property type="entry name" value="Retrotrans_Pao"/>
</dbReference>
<dbReference type="PANTHER" id="PTHR47331">
    <property type="entry name" value="PHD-TYPE DOMAIN-CONTAINING PROTEIN"/>
    <property type="match status" value="1"/>
</dbReference>
<proteinExistence type="predicted"/>
<dbReference type="InterPro" id="IPR041588">
    <property type="entry name" value="Integrase_H2C2"/>
</dbReference>
<dbReference type="Proteomes" id="UP000504635">
    <property type="component" value="Unplaced"/>
</dbReference>
<dbReference type="PROSITE" id="PS50994">
    <property type="entry name" value="INTEGRASE"/>
    <property type="match status" value="1"/>
</dbReference>
<dbReference type="InterPro" id="IPR012337">
    <property type="entry name" value="RNaseH-like_sf"/>
</dbReference>
<organism evidence="2 3">
    <name type="scientific">Sitophilus oryzae</name>
    <name type="common">Rice weevil</name>
    <name type="synonym">Curculio oryzae</name>
    <dbReference type="NCBI Taxonomy" id="7048"/>
    <lineage>
        <taxon>Eukaryota</taxon>
        <taxon>Metazoa</taxon>
        <taxon>Ecdysozoa</taxon>
        <taxon>Arthropoda</taxon>
        <taxon>Hexapoda</taxon>
        <taxon>Insecta</taxon>
        <taxon>Pterygota</taxon>
        <taxon>Neoptera</taxon>
        <taxon>Endopterygota</taxon>
        <taxon>Coleoptera</taxon>
        <taxon>Polyphaga</taxon>
        <taxon>Cucujiformia</taxon>
        <taxon>Curculionidae</taxon>
        <taxon>Dryophthorinae</taxon>
        <taxon>Sitophilus</taxon>
    </lineage>
</organism>
<dbReference type="GO" id="GO:0003676">
    <property type="term" value="F:nucleic acid binding"/>
    <property type="evidence" value="ECO:0007669"/>
    <property type="project" value="InterPro"/>
</dbReference>